<feature type="chain" id="PRO_5017303510" evidence="1">
    <location>
        <begin position="19"/>
        <end position="251"/>
    </location>
</feature>
<reference evidence="2 3" key="1">
    <citation type="journal article" date="2018" name="PLoS ONE">
        <title>The draft genome of Kipferlia bialata reveals reductive genome evolution in fornicate parasites.</title>
        <authorList>
            <person name="Tanifuji G."/>
            <person name="Takabayashi S."/>
            <person name="Kume K."/>
            <person name="Takagi M."/>
            <person name="Nakayama T."/>
            <person name="Kamikawa R."/>
            <person name="Inagaki Y."/>
            <person name="Hashimoto T."/>
        </authorList>
    </citation>
    <scope>NUCLEOTIDE SEQUENCE [LARGE SCALE GENOMIC DNA]</scope>
    <source>
        <strain evidence="2">NY0173</strain>
    </source>
</reference>
<feature type="non-terminal residue" evidence="2">
    <location>
        <position position="251"/>
    </location>
</feature>
<keyword evidence="3" id="KW-1185">Reference proteome</keyword>
<gene>
    <name evidence="2" type="ORF">KIPB_012649</name>
</gene>
<sequence length="251" mass="26403">MNPALWLFAAGLALCVAALTPSEVLEVTSSLGVLSRDSSVVPTLGFKHLDASGASLSFTHTLIDLDAHPHVEAYLYDEASGLLGVRLASGHTHHSLIDTALRLPCNTTNTGPLVTLGDHILSDGEGVSVFAPEPVRVNDLILALSIDTKATEGGELAYSVDYNWEAGNASPDPLPSFPYLLSGVQASVTAAYTLDTGITGPIELSLSGQADMKAAVLINPDQKFTYSNTFDLFEQEIPIPGLGISFDVLVL</sequence>
<dbReference type="EMBL" id="BDIP01005670">
    <property type="protein sequence ID" value="GCA63957.1"/>
    <property type="molecule type" value="Genomic_DNA"/>
</dbReference>
<name>A0A391NRK1_9EUKA</name>
<evidence type="ECO:0000313" key="2">
    <source>
        <dbReference type="EMBL" id="GCA63957.1"/>
    </source>
</evidence>
<feature type="signal peptide" evidence="1">
    <location>
        <begin position="1"/>
        <end position="18"/>
    </location>
</feature>
<dbReference type="AlphaFoldDB" id="A0A391NRK1"/>
<keyword evidence="1" id="KW-0732">Signal</keyword>
<proteinExistence type="predicted"/>
<dbReference type="Proteomes" id="UP000265618">
    <property type="component" value="Unassembled WGS sequence"/>
</dbReference>
<evidence type="ECO:0000256" key="1">
    <source>
        <dbReference type="SAM" id="SignalP"/>
    </source>
</evidence>
<comment type="caution">
    <text evidence="2">The sequence shown here is derived from an EMBL/GenBank/DDBJ whole genome shotgun (WGS) entry which is preliminary data.</text>
</comment>
<protein>
    <submittedName>
        <fullName evidence="2">Uncharacterized protein</fullName>
    </submittedName>
</protein>
<organism evidence="2 3">
    <name type="scientific">Kipferlia bialata</name>
    <dbReference type="NCBI Taxonomy" id="797122"/>
    <lineage>
        <taxon>Eukaryota</taxon>
        <taxon>Metamonada</taxon>
        <taxon>Carpediemonas-like organisms</taxon>
        <taxon>Kipferlia</taxon>
    </lineage>
</organism>
<evidence type="ECO:0000313" key="3">
    <source>
        <dbReference type="Proteomes" id="UP000265618"/>
    </source>
</evidence>
<accession>A0A391NRK1</accession>